<proteinExistence type="predicted"/>
<protein>
    <submittedName>
        <fullName evidence="1">Uncharacterized protein</fullName>
    </submittedName>
</protein>
<evidence type="ECO:0000313" key="1">
    <source>
        <dbReference type="EMBL" id="TBU57150.1"/>
    </source>
</evidence>
<gene>
    <name evidence="1" type="ORF">BD310DRAFT_570304</name>
</gene>
<dbReference type="EMBL" id="ML145141">
    <property type="protein sequence ID" value="TBU57150.1"/>
    <property type="molecule type" value="Genomic_DNA"/>
</dbReference>
<organism evidence="1 2">
    <name type="scientific">Dichomitus squalens</name>
    <dbReference type="NCBI Taxonomy" id="114155"/>
    <lineage>
        <taxon>Eukaryota</taxon>
        <taxon>Fungi</taxon>
        <taxon>Dikarya</taxon>
        <taxon>Basidiomycota</taxon>
        <taxon>Agaricomycotina</taxon>
        <taxon>Agaricomycetes</taxon>
        <taxon>Polyporales</taxon>
        <taxon>Polyporaceae</taxon>
        <taxon>Dichomitus</taxon>
    </lineage>
</organism>
<dbReference type="AlphaFoldDB" id="A0A4Q9PRY3"/>
<evidence type="ECO:0000313" key="2">
    <source>
        <dbReference type="Proteomes" id="UP000292082"/>
    </source>
</evidence>
<accession>A0A4Q9PRY3</accession>
<name>A0A4Q9PRY3_9APHY</name>
<sequence length="71" mass="8097">MLSVSSSRLLRSPGSARDHLLRLRRSPRKIIRSLHLKSWPSVVIHGMRTTAARRVQRSIRSFSGILIALRP</sequence>
<dbReference type="Proteomes" id="UP000292082">
    <property type="component" value="Unassembled WGS sequence"/>
</dbReference>
<keyword evidence="2" id="KW-1185">Reference proteome</keyword>
<reference evidence="1 2" key="1">
    <citation type="submission" date="2019-01" db="EMBL/GenBank/DDBJ databases">
        <title>Draft genome sequences of three monokaryotic isolates of the white-rot basidiomycete fungus Dichomitus squalens.</title>
        <authorList>
            <consortium name="DOE Joint Genome Institute"/>
            <person name="Lopez S.C."/>
            <person name="Andreopoulos B."/>
            <person name="Pangilinan J."/>
            <person name="Lipzen A."/>
            <person name="Riley R."/>
            <person name="Ahrendt S."/>
            <person name="Ng V."/>
            <person name="Barry K."/>
            <person name="Daum C."/>
            <person name="Grigoriev I.V."/>
            <person name="Hilden K.S."/>
            <person name="Makela M.R."/>
            <person name="de Vries R.P."/>
        </authorList>
    </citation>
    <scope>NUCLEOTIDE SEQUENCE [LARGE SCALE GENOMIC DNA]</scope>
    <source>
        <strain evidence="1 2">CBS 464.89</strain>
    </source>
</reference>